<comment type="caution">
    <text evidence="2">The sequence shown here is derived from an EMBL/GenBank/DDBJ whole genome shotgun (WGS) entry which is preliminary data.</text>
</comment>
<sequence>MKQYLLSTTVLACASLAAATEYCPPAGIPLLPLPDLSIAPKFDPEPLKAALNRLNSEAILFNTSSTSYSVSVPIVQ</sequence>
<feature type="signal peptide" evidence="1">
    <location>
        <begin position="1"/>
        <end position="19"/>
    </location>
</feature>
<keyword evidence="1" id="KW-0732">Signal</keyword>
<reference evidence="3" key="1">
    <citation type="journal article" date="2019" name="bioRxiv">
        <title>Genomics, evolutionary history and diagnostics of the Alternaria alternata species group including apple and Asian pear pathotypes.</title>
        <authorList>
            <person name="Armitage A.D."/>
            <person name="Cockerton H.M."/>
            <person name="Sreenivasaprasad S."/>
            <person name="Woodhall J.W."/>
            <person name="Lane C.R."/>
            <person name="Harrison R.J."/>
            <person name="Clarkson J.P."/>
        </authorList>
    </citation>
    <scope>NUCLEOTIDE SEQUENCE [LARGE SCALE GENOMIC DNA]</scope>
    <source>
        <strain evidence="3">FERA 1082</strain>
    </source>
</reference>
<protein>
    <submittedName>
        <fullName evidence="2">Uncharacterized protein</fullName>
    </submittedName>
</protein>
<feature type="chain" id="PRO_5020195988" evidence="1">
    <location>
        <begin position="20"/>
        <end position="76"/>
    </location>
</feature>
<evidence type="ECO:0000313" key="2">
    <source>
        <dbReference type="EMBL" id="RYN23228.1"/>
    </source>
</evidence>
<name>A0A4Q4M059_9PLEO</name>
<accession>A0A4Q4M059</accession>
<evidence type="ECO:0000256" key="1">
    <source>
        <dbReference type="SAM" id="SignalP"/>
    </source>
</evidence>
<evidence type="ECO:0000313" key="3">
    <source>
        <dbReference type="Proteomes" id="UP000292402"/>
    </source>
</evidence>
<organism evidence="2 3">
    <name type="scientific">Alternaria tenuissima</name>
    <dbReference type="NCBI Taxonomy" id="119927"/>
    <lineage>
        <taxon>Eukaryota</taxon>
        <taxon>Fungi</taxon>
        <taxon>Dikarya</taxon>
        <taxon>Ascomycota</taxon>
        <taxon>Pezizomycotina</taxon>
        <taxon>Dothideomycetes</taxon>
        <taxon>Pleosporomycetidae</taxon>
        <taxon>Pleosporales</taxon>
        <taxon>Pleosporineae</taxon>
        <taxon>Pleosporaceae</taxon>
        <taxon>Alternaria</taxon>
        <taxon>Alternaria sect. Alternaria</taxon>
        <taxon>Alternaria alternata complex</taxon>
    </lineage>
</organism>
<proteinExistence type="predicted"/>
<dbReference type="EMBL" id="PDXA01000108">
    <property type="protein sequence ID" value="RYN23228.1"/>
    <property type="molecule type" value="Genomic_DNA"/>
</dbReference>
<dbReference type="AlphaFoldDB" id="A0A4Q4M059"/>
<dbReference type="Proteomes" id="UP000292402">
    <property type="component" value="Unassembled WGS sequence"/>
</dbReference>
<gene>
    <name evidence="2" type="ORF">AA0114_g12857</name>
</gene>